<dbReference type="GO" id="GO:0005634">
    <property type="term" value="C:nucleus"/>
    <property type="evidence" value="ECO:0007669"/>
    <property type="project" value="TreeGrafter"/>
</dbReference>
<dbReference type="Pfam" id="PF17283">
    <property type="entry name" value="Zn_ribbon_SprT"/>
    <property type="match status" value="1"/>
</dbReference>
<evidence type="ECO:0000313" key="3">
    <source>
        <dbReference type="EnsemblMetazoa" id="BGLB025104-PA"/>
    </source>
</evidence>
<gene>
    <name evidence="3" type="primary">106058820</name>
</gene>
<feature type="compositionally biased region" description="Basic and acidic residues" evidence="1">
    <location>
        <begin position="611"/>
        <end position="623"/>
    </location>
</feature>
<dbReference type="InterPro" id="IPR035240">
    <property type="entry name" value="SprT_Zn_ribbon"/>
</dbReference>
<dbReference type="PANTHER" id="PTHR23099:SF0">
    <property type="entry name" value="GERM CELL NUCLEAR ACIDIC PROTEIN"/>
    <property type="match status" value="1"/>
</dbReference>
<evidence type="ECO:0000256" key="1">
    <source>
        <dbReference type="SAM" id="MobiDB-lite"/>
    </source>
</evidence>
<evidence type="ECO:0000313" key="4">
    <source>
        <dbReference type="Proteomes" id="UP000076420"/>
    </source>
</evidence>
<feature type="region of interest" description="Disordered" evidence="1">
    <location>
        <begin position="608"/>
        <end position="638"/>
    </location>
</feature>
<dbReference type="Pfam" id="PF10263">
    <property type="entry name" value="SprT-like"/>
    <property type="match status" value="1"/>
</dbReference>
<protein>
    <recommendedName>
        <fullName evidence="2">SprT-like domain-containing protein</fullName>
    </recommendedName>
</protein>
<dbReference type="OrthoDB" id="20772at2759"/>
<sequence length="899" mass="102468">MAQKNVKKTKKKKNLYNFDDSDEEQILISTVTSKDKRLSKNIALQGTQSLQLKCSPSENVLQDKGNKSNQNFCHQNVNRSVNQEPLFGLDNFSRGLKVNCAKKSKENLLLNHGSYTVSTDVSKELKCIQNGSERKHNFNLDSCPENYKNNSHSIGSQSQDLQSSKQTDELSYILSQYTKESKRISKSHSETETDKENIHQHVLSSCKNKDNEIDHLSQLLSEAELGQTRKSEVSSSFTEEDYVEVADVSIQTSQNKSNSFVNKSVLENTPDHIKDEDKIALRHHVLSSDQNGDKDNEIDHLSQLLSEAELGQSKKCEVSSSFTEEDYVEVADVSTQTSQNKSKSFVNKSVLENTPDPIKDEDRIALIQDASQLQSNILRENLSVDSHFEEESKVLAYDSDDSTTSVKDSKSTCLLVVDESCNEDDDTNIPHGVVVNPGKERESITSEENDDLKNVSRNMGAVSFSRYRQDSSSSDDDFERFLNRVKRPEQRKTNTPALSKPRKCLEDFIVHDSDVDANSDVSDSAEDSDEMFYVKVNHSLDSKENNYRYKYEFDSLSDSNSSSDLNERAERECATNLPLKKNIATDPLKHTVPNISKTTEDRFLVPTSAPKTEKVGRPKERRLINSSSKHDHHSQSQDSICKSRLEVDENTHFLHSLSTEYPEFQRHPTASRFCKQFKETKVELAEYLHDIFNQVIFENKLPKDLKIEWNPRYTKTAGTFSYRGNSTHYTTKITLSVKICDSPERVRDTLAHELCHAAVKLINGANEGHGVLWKSWAKRFNRKYPFMPVIVRCHDYTIKTKYTYQCTKCKYRIFRHSKSLDTEAKVCGHCRGKFEVFLTKDLDSSSGSTPTPRTPRTPNKFALFVKECYSAKKKETGMRHGDIMRILSKEFAEKNSLND</sequence>
<dbReference type="VEuPathDB" id="VectorBase:BGLAX_042971"/>
<dbReference type="Proteomes" id="UP000076420">
    <property type="component" value="Unassembled WGS sequence"/>
</dbReference>
<dbReference type="VEuPathDB" id="VectorBase:BGLB025104"/>
<feature type="domain" description="SprT-like" evidence="2">
    <location>
        <begin position="682"/>
        <end position="837"/>
    </location>
</feature>
<reference evidence="3" key="1">
    <citation type="submission" date="2020-05" db="UniProtKB">
        <authorList>
            <consortium name="EnsemblMetazoa"/>
        </authorList>
    </citation>
    <scope>IDENTIFICATION</scope>
    <source>
        <strain evidence="3">BB02</strain>
    </source>
</reference>
<dbReference type="EnsemblMetazoa" id="BGLB025104-RA">
    <property type="protein sequence ID" value="BGLB025104-PA"/>
    <property type="gene ID" value="BGLB025104"/>
</dbReference>
<evidence type="ECO:0000259" key="2">
    <source>
        <dbReference type="SMART" id="SM00731"/>
    </source>
</evidence>
<dbReference type="STRING" id="6526.A0A2C9KYW2"/>
<dbReference type="InterPro" id="IPR006640">
    <property type="entry name" value="SprT-like_domain"/>
</dbReference>
<accession>A0A2C9KYW2</accession>
<dbReference type="GO" id="GO:0006974">
    <property type="term" value="P:DNA damage response"/>
    <property type="evidence" value="ECO:0007669"/>
    <property type="project" value="UniProtKB-ARBA"/>
</dbReference>
<dbReference type="KEGG" id="bgt:106058820"/>
<name>A0A2C9KYW2_BIOGL</name>
<dbReference type="AlphaFoldDB" id="A0A2C9KYW2"/>
<proteinExistence type="predicted"/>
<organism evidence="3 4">
    <name type="scientific">Biomphalaria glabrata</name>
    <name type="common">Bloodfluke planorb</name>
    <name type="synonym">Freshwater snail</name>
    <dbReference type="NCBI Taxonomy" id="6526"/>
    <lineage>
        <taxon>Eukaryota</taxon>
        <taxon>Metazoa</taxon>
        <taxon>Spiralia</taxon>
        <taxon>Lophotrochozoa</taxon>
        <taxon>Mollusca</taxon>
        <taxon>Gastropoda</taxon>
        <taxon>Heterobranchia</taxon>
        <taxon>Euthyneura</taxon>
        <taxon>Panpulmonata</taxon>
        <taxon>Hygrophila</taxon>
        <taxon>Lymnaeoidea</taxon>
        <taxon>Planorbidae</taxon>
        <taxon>Biomphalaria</taxon>
    </lineage>
</organism>
<dbReference type="SMART" id="SM00731">
    <property type="entry name" value="SprT"/>
    <property type="match status" value="1"/>
</dbReference>
<dbReference type="PANTHER" id="PTHR23099">
    <property type="entry name" value="TRANSCRIPTIONAL REGULATOR"/>
    <property type="match status" value="1"/>
</dbReference>